<evidence type="ECO:0000313" key="4">
    <source>
        <dbReference type="EMBL" id="VDM66410.1"/>
    </source>
</evidence>
<feature type="domain" description="Ubiquinol-cytochrome c chaperone" evidence="3">
    <location>
        <begin position="127"/>
        <end position="267"/>
    </location>
</feature>
<dbReference type="AlphaFoldDB" id="A0A3P7I1C5"/>
<dbReference type="EMBL" id="UYYB01002759">
    <property type="protein sequence ID" value="VDM66410.1"/>
    <property type="molecule type" value="Genomic_DNA"/>
</dbReference>
<dbReference type="InterPro" id="IPR021150">
    <property type="entry name" value="Ubiq_cyt_c_chap"/>
</dbReference>
<dbReference type="Pfam" id="PF03981">
    <property type="entry name" value="Ubiq_cyt_C_chap"/>
    <property type="match status" value="1"/>
</dbReference>
<dbReference type="GO" id="GO:0034551">
    <property type="term" value="P:mitochondrial respiratory chain complex III assembly"/>
    <property type="evidence" value="ECO:0007669"/>
    <property type="project" value="TreeGrafter"/>
</dbReference>
<sequence length="303" mass="35037">MLARTVVRRFINIRSIASTSKDPSSAHKVTSVDDLAQNLLSAPPSRLPKAFVRLRAAWRNRMYRDSLDPTLKNVVASSSSSSAEHFLLFSVARYCFCSALLQLCEQLRLREALRSCCVEMGKYWKVTFGLPDYMSSWYKLTLMHCWMVLTRMHVSLDAQAYLRLQRSMLATLWLDVDTRLKIVSEELKQTLTSESDMKKMHGLHLQTFLEYDEGFLADDRVFAGAIWRCLYLSRTCDPIHVLRVIAYMRSTIAWLDTLDLNDILIEGVKEWKQLKPKDATYERKADLSAEVSEEKKKYETKAL</sequence>
<accession>A0A3P7I1C5</accession>
<dbReference type="PANTHER" id="PTHR12184">
    <property type="entry name" value="UBIQUINOL-CYTOCHROME C REDUCTASE COMPLEX ASSEMBLY FACTOR 1 FAMILY MEMBER"/>
    <property type="match status" value="1"/>
</dbReference>
<dbReference type="OrthoDB" id="4007at2759"/>
<dbReference type="InterPro" id="IPR007129">
    <property type="entry name" value="Ubiqinol_cyt_c_chaperone_CPB3"/>
</dbReference>
<protein>
    <recommendedName>
        <fullName evidence="3">Ubiquinol-cytochrome c chaperone domain-containing protein</fullName>
    </recommendedName>
</protein>
<reference evidence="4 5" key="1">
    <citation type="submission" date="2018-11" db="EMBL/GenBank/DDBJ databases">
        <authorList>
            <consortium name="Pathogen Informatics"/>
        </authorList>
    </citation>
    <scope>NUCLEOTIDE SEQUENCE [LARGE SCALE GENOMIC DNA]</scope>
</reference>
<comment type="similarity">
    <text evidence="1">Belongs to the CBP3 family.</text>
</comment>
<dbReference type="PANTHER" id="PTHR12184:SF1">
    <property type="entry name" value="UBIQUINOL-CYTOCHROME-C REDUCTASE COMPLEX ASSEMBLY FACTOR 1"/>
    <property type="match status" value="1"/>
</dbReference>
<organism evidence="4 5">
    <name type="scientific">Strongylus vulgaris</name>
    <name type="common">Blood worm</name>
    <dbReference type="NCBI Taxonomy" id="40348"/>
    <lineage>
        <taxon>Eukaryota</taxon>
        <taxon>Metazoa</taxon>
        <taxon>Ecdysozoa</taxon>
        <taxon>Nematoda</taxon>
        <taxon>Chromadorea</taxon>
        <taxon>Rhabditida</taxon>
        <taxon>Rhabditina</taxon>
        <taxon>Rhabditomorpha</taxon>
        <taxon>Strongyloidea</taxon>
        <taxon>Strongylidae</taxon>
        <taxon>Strongylus</taxon>
    </lineage>
</organism>
<evidence type="ECO:0000259" key="3">
    <source>
        <dbReference type="Pfam" id="PF03981"/>
    </source>
</evidence>
<gene>
    <name evidence="4" type="ORF">SVUK_LOCUS1408</name>
</gene>
<proteinExistence type="inferred from homology"/>
<name>A0A3P7I1C5_STRVU</name>
<dbReference type="GO" id="GO:0005739">
    <property type="term" value="C:mitochondrion"/>
    <property type="evidence" value="ECO:0007669"/>
    <property type="project" value="TreeGrafter"/>
</dbReference>
<evidence type="ECO:0000256" key="1">
    <source>
        <dbReference type="ARBA" id="ARBA00006407"/>
    </source>
</evidence>
<keyword evidence="5" id="KW-1185">Reference proteome</keyword>
<feature type="region of interest" description="Disordered" evidence="2">
    <location>
        <begin position="283"/>
        <end position="303"/>
    </location>
</feature>
<evidence type="ECO:0000256" key="2">
    <source>
        <dbReference type="SAM" id="MobiDB-lite"/>
    </source>
</evidence>
<evidence type="ECO:0000313" key="5">
    <source>
        <dbReference type="Proteomes" id="UP000270094"/>
    </source>
</evidence>
<dbReference type="Proteomes" id="UP000270094">
    <property type="component" value="Unassembled WGS sequence"/>
</dbReference>